<accession>A0A6N2C4M9</accession>
<feature type="non-terminal residue" evidence="2">
    <location>
        <position position="164"/>
    </location>
</feature>
<feature type="compositionally biased region" description="Low complexity" evidence="1">
    <location>
        <begin position="58"/>
        <end position="72"/>
    </location>
</feature>
<feature type="compositionally biased region" description="Acidic residues" evidence="1">
    <location>
        <begin position="134"/>
        <end position="145"/>
    </location>
</feature>
<protein>
    <submittedName>
        <fullName evidence="2">Uncharacterized protein</fullName>
    </submittedName>
</protein>
<name>A0A6N2C4M9_SOLCI</name>
<gene>
    <name evidence="2" type="ORF">EJD97_020735</name>
</gene>
<dbReference type="AlphaFoldDB" id="A0A6N2C4M9"/>
<comment type="caution">
    <text evidence="2">The sequence shown here is derived from an EMBL/GenBank/DDBJ whole genome shotgun (WGS) entry which is preliminary data.</text>
</comment>
<feature type="compositionally biased region" description="Basic and acidic residues" evidence="1">
    <location>
        <begin position="148"/>
        <end position="164"/>
    </location>
</feature>
<evidence type="ECO:0000256" key="1">
    <source>
        <dbReference type="SAM" id="MobiDB-lite"/>
    </source>
</evidence>
<feature type="compositionally biased region" description="Polar residues" evidence="1">
    <location>
        <begin position="35"/>
        <end position="57"/>
    </location>
</feature>
<feature type="region of interest" description="Disordered" evidence="1">
    <location>
        <begin position="35"/>
        <end position="164"/>
    </location>
</feature>
<dbReference type="EMBL" id="RXGB01000610">
    <property type="protein sequence ID" value="TMX02623.1"/>
    <property type="molecule type" value="Genomic_DNA"/>
</dbReference>
<sequence>IINDGDTVEVYVFHWVSEANRAPLELEFVPHVTESGVSEESFNETSNPNNQPLTSTFPSIPTTGPSKTSSTPFEAQSSTVPQLPPSIVSHSSTVPRPYPSTVPPPSTVPLQSTFIVPPPSYVPSSDYPIIDNDPTNDEVEDESGSEGDTSKDNEVDSNVHQDYV</sequence>
<organism evidence="2">
    <name type="scientific">Solanum chilense</name>
    <name type="common">Tomato</name>
    <name type="synonym">Lycopersicon chilense</name>
    <dbReference type="NCBI Taxonomy" id="4083"/>
    <lineage>
        <taxon>Eukaryota</taxon>
        <taxon>Viridiplantae</taxon>
        <taxon>Streptophyta</taxon>
        <taxon>Embryophyta</taxon>
        <taxon>Tracheophyta</taxon>
        <taxon>Spermatophyta</taxon>
        <taxon>Magnoliopsida</taxon>
        <taxon>eudicotyledons</taxon>
        <taxon>Gunneridae</taxon>
        <taxon>Pentapetalae</taxon>
        <taxon>asterids</taxon>
        <taxon>lamiids</taxon>
        <taxon>Solanales</taxon>
        <taxon>Solanaceae</taxon>
        <taxon>Solanoideae</taxon>
        <taxon>Solaneae</taxon>
        <taxon>Solanum</taxon>
        <taxon>Solanum subgen. Lycopersicon</taxon>
    </lineage>
</organism>
<evidence type="ECO:0000313" key="2">
    <source>
        <dbReference type="EMBL" id="TMX02623.1"/>
    </source>
</evidence>
<feature type="non-terminal residue" evidence="2">
    <location>
        <position position="1"/>
    </location>
</feature>
<feature type="compositionally biased region" description="Pro residues" evidence="1">
    <location>
        <begin position="96"/>
        <end position="107"/>
    </location>
</feature>
<proteinExistence type="predicted"/>
<reference evidence="2" key="1">
    <citation type="submission" date="2019-05" db="EMBL/GenBank/DDBJ databases">
        <title>The de novo reference genome and transcriptome assemblies of the wild tomato species Solanum chilense.</title>
        <authorList>
            <person name="Stam R."/>
            <person name="Nosenko T."/>
            <person name="Hoerger A.C."/>
            <person name="Stephan W."/>
            <person name="Seidel M.A."/>
            <person name="Kuhn J.M.M."/>
            <person name="Haberer G."/>
            <person name="Tellier A."/>
        </authorList>
    </citation>
    <scope>NUCLEOTIDE SEQUENCE</scope>
    <source>
        <tissue evidence="2">Mature leaves</tissue>
    </source>
</reference>